<dbReference type="EMBL" id="AUPC02000187">
    <property type="protein sequence ID" value="POG66602.1"/>
    <property type="molecule type" value="Genomic_DNA"/>
</dbReference>
<dbReference type="AlphaFoldDB" id="A0A2P4PMK2"/>
<evidence type="ECO:0000313" key="2">
    <source>
        <dbReference type="EMBL" id="POG66602.1"/>
    </source>
</evidence>
<comment type="caution">
    <text evidence="2">The sequence shown here is derived from an EMBL/GenBank/DDBJ whole genome shotgun (WGS) entry which is preliminary data.</text>
</comment>
<keyword evidence="3" id="KW-1185">Reference proteome</keyword>
<evidence type="ECO:0000256" key="1">
    <source>
        <dbReference type="SAM" id="Phobius"/>
    </source>
</evidence>
<proteinExistence type="predicted"/>
<gene>
    <name evidence="2" type="ORF">GLOIN_2v1655599</name>
</gene>
<name>A0A2P4PMK2_RHIID</name>
<sequence length="56" mass="6650">MIDDHVASSIRYFCNLVLFSCNLPYSLIKFLSTLMEFRSKYIISRFFHVQPITVFP</sequence>
<reference evidence="2 3" key="2">
    <citation type="journal article" date="2018" name="New Phytol.">
        <title>High intraspecific genome diversity in the model arbuscular mycorrhizal symbiont Rhizophagus irregularis.</title>
        <authorList>
            <person name="Chen E.C.H."/>
            <person name="Morin E."/>
            <person name="Beaudet D."/>
            <person name="Noel J."/>
            <person name="Yildirir G."/>
            <person name="Ndikumana S."/>
            <person name="Charron P."/>
            <person name="St-Onge C."/>
            <person name="Giorgi J."/>
            <person name="Kruger M."/>
            <person name="Marton T."/>
            <person name="Ropars J."/>
            <person name="Grigoriev I.V."/>
            <person name="Hainaut M."/>
            <person name="Henrissat B."/>
            <person name="Roux C."/>
            <person name="Martin F."/>
            <person name="Corradi N."/>
        </authorList>
    </citation>
    <scope>NUCLEOTIDE SEQUENCE [LARGE SCALE GENOMIC DNA]</scope>
    <source>
        <strain evidence="2 3">DAOM 197198</strain>
    </source>
</reference>
<organism evidence="2 3">
    <name type="scientific">Rhizophagus irregularis (strain DAOM 181602 / DAOM 197198 / MUCL 43194)</name>
    <name type="common">Arbuscular mycorrhizal fungus</name>
    <name type="synonym">Glomus intraradices</name>
    <dbReference type="NCBI Taxonomy" id="747089"/>
    <lineage>
        <taxon>Eukaryota</taxon>
        <taxon>Fungi</taxon>
        <taxon>Fungi incertae sedis</taxon>
        <taxon>Mucoromycota</taxon>
        <taxon>Glomeromycotina</taxon>
        <taxon>Glomeromycetes</taxon>
        <taxon>Glomerales</taxon>
        <taxon>Glomeraceae</taxon>
        <taxon>Rhizophagus</taxon>
    </lineage>
</organism>
<protein>
    <submittedName>
        <fullName evidence="2">Uncharacterized protein</fullName>
    </submittedName>
</protein>
<keyword evidence="1" id="KW-0812">Transmembrane</keyword>
<reference evidence="2 3" key="1">
    <citation type="journal article" date="2013" name="Proc. Natl. Acad. Sci. U.S.A.">
        <title>Genome of an arbuscular mycorrhizal fungus provides insight into the oldest plant symbiosis.</title>
        <authorList>
            <person name="Tisserant E."/>
            <person name="Malbreil M."/>
            <person name="Kuo A."/>
            <person name="Kohler A."/>
            <person name="Symeonidi A."/>
            <person name="Balestrini R."/>
            <person name="Charron P."/>
            <person name="Duensing N."/>
            <person name="Frei Dit Frey N."/>
            <person name="Gianinazzi-Pearson V."/>
            <person name="Gilbert L.B."/>
            <person name="Handa Y."/>
            <person name="Herr J.R."/>
            <person name="Hijri M."/>
            <person name="Koul R."/>
            <person name="Kawaguchi M."/>
            <person name="Krajinski F."/>
            <person name="Lammers P.J."/>
            <person name="Masclaux F.G."/>
            <person name="Murat C."/>
            <person name="Morin E."/>
            <person name="Ndikumana S."/>
            <person name="Pagni M."/>
            <person name="Petitpierre D."/>
            <person name="Requena N."/>
            <person name="Rosikiewicz P."/>
            <person name="Riley R."/>
            <person name="Saito K."/>
            <person name="San Clemente H."/>
            <person name="Shapiro H."/>
            <person name="van Tuinen D."/>
            <person name="Becard G."/>
            <person name="Bonfante P."/>
            <person name="Paszkowski U."/>
            <person name="Shachar-Hill Y.Y."/>
            <person name="Tuskan G.A."/>
            <person name="Young P.W."/>
            <person name="Sanders I.R."/>
            <person name="Henrissat B."/>
            <person name="Rensing S.A."/>
            <person name="Grigoriev I.V."/>
            <person name="Corradi N."/>
            <person name="Roux C."/>
            <person name="Martin F."/>
        </authorList>
    </citation>
    <scope>NUCLEOTIDE SEQUENCE [LARGE SCALE GENOMIC DNA]</scope>
    <source>
        <strain evidence="2 3">DAOM 197198</strain>
    </source>
</reference>
<keyword evidence="1" id="KW-0472">Membrane</keyword>
<dbReference type="Proteomes" id="UP000018888">
    <property type="component" value="Unassembled WGS sequence"/>
</dbReference>
<keyword evidence="1" id="KW-1133">Transmembrane helix</keyword>
<accession>A0A2P4PMK2</accession>
<feature type="transmembrane region" description="Helical" evidence="1">
    <location>
        <begin position="12"/>
        <end position="31"/>
    </location>
</feature>
<evidence type="ECO:0000313" key="3">
    <source>
        <dbReference type="Proteomes" id="UP000018888"/>
    </source>
</evidence>